<feature type="region of interest" description="Disordered" evidence="1">
    <location>
        <begin position="138"/>
        <end position="176"/>
    </location>
</feature>
<keyword evidence="2" id="KW-0472">Membrane</keyword>
<evidence type="ECO:0000313" key="3">
    <source>
        <dbReference type="EMBL" id="KAJ4340322.1"/>
    </source>
</evidence>
<keyword evidence="2" id="KW-1133">Transmembrane helix</keyword>
<gene>
    <name evidence="3" type="ORF">N0V87_002614</name>
</gene>
<evidence type="ECO:0000256" key="2">
    <source>
        <dbReference type="SAM" id="Phobius"/>
    </source>
</evidence>
<evidence type="ECO:0000313" key="4">
    <source>
        <dbReference type="Proteomes" id="UP001140562"/>
    </source>
</evidence>
<name>A0A9W8X3P4_9PLEO</name>
<accession>A0A9W8X3P4</accession>
<comment type="caution">
    <text evidence="3">The sequence shown here is derived from an EMBL/GenBank/DDBJ whole genome shotgun (WGS) entry which is preliminary data.</text>
</comment>
<protein>
    <submittedName>
        <fullName evidence="3">Uncharacterized protein</fullName>
    </submittedName>
</protein>
<dbReference type="EMBL" id="JAPEUV010000017">
    <property type="protein sequence ID" value="KAJ4340322.1"/>
    <property type="molecule type" value="Genomic_DNA"/>
</dbReference>
<keyword evidence="2" id="KW-0812">Transmembrane</keyword>
<keyword evidence="4" id="KW-1185">Reference proteome</keyword>
<dbReference type="AlphaFoldDB" id="A0A9W8X3P4"/>
<dbReference type="OrthoDB" id="5388417at2759"/>
<sequence>MMNIKNLAARSEDGDGSNNLTVALLSTLAILVVLALVLMGALIWLRNIRRARKQAEQQLPLYEKRQSGRRLTITMPGKGRESVVVYSEKQNLMDSATSSPTSPVPEIRITFPDEVDESGKRQSGRVVVVRVGEHSVGLEPVNENLPPYQDDSSDRFDSLDLDRIGGLKEKDNKEYA</sequence>
<feature type="compositionally biased region" description="Basic and acidic residues" evidence="1">
    <location>
        <begin position="152"/>
        <end position="176"/>
    </location>
</feature>
<dbReference type="Proteomes" id="UP001140562">
    <property type="component" value="Unassembled WGS sequence"/>
</dbReference>
<feature type="transmembrane region" description="Helical" evidence="2">
    <location>
        <begin position="20"/>
        <end position="45"/>
    </location>
</feature>
<organism evidence="3 4">
    <name type="scientific">Didymella glomerata</name>
    <dbReference type="NCBI Taxonomy" id="749621"/>
    <lineage>
        <taxon>Eukaryota</taxon>
        <taxon>Fungi</taxon>
        <taxon>Dikarya</taxon>
        <taxon>Ascomycota</taxon>
        <taxon>Pezizomycotina</taxon>
        <taxon>Dothideomycetes</taxon>
        <taxon>Pleosporomycetidae</taxon>
        <taxon>Pleosporales</taxon>
        <taxon>Pleosporineae</taxon>
        <taxon>Didymellaceae</taxon>
        <taxon>Didymella</taxon>
    </lineage>
</organism>
<evidence type="ECO:0000256" key="1">
    <source>
        <dbReference type="SAM" id="MobiDB-lite"/>
    </source>
</evidence>
<proteinExistence type="predicted"/>
<reference evidence="3" key="1">
    <citation type="submission" date="2022-10" db="EMBL/GenBank/DDBJ databases">
        <title>Tapping the CABI collections for fungal endophytes: first genome assemblies for Collariella, Neodidymelliopsis, Ascochyta clinopodiicola, Didymella pomorum, Didymosphaeria variabile, Neocosmospora piperis and Neocucurbitaria cava.</title>
        <authorList>
            <person name="Hill R."/>
        </authorList>
    </citation>
    <scope>NUCLEOTIDE SEQUENCE</scope>
    <source>
        <strain evidence="3">IMI 360193</strain>
    </source>
</reference>